<name>A0A7Y9JRT0_9ACTN</name>
<keyword evidence="4" id="KW-1185">Reference proteome</keyword>
<proteinExistence type="predicted"/>
<protein>
    <recommendedName>
        <fullName evidence="5">Restriction endonuclease subunit S</fullName>
    </recommendedName>
</protein>
<keyword evidence="2" id="KW-0238">DNA-binding</keyword>
<dbReference type="SUPFAM" id="SSF116734">
    <property type="entry name" value="DNA methylase specificity domain"/>
    <property type="match status" value="1"/>
</dbReference>
<dbReference type="Proteomes" id="UP000516957">
    <property type="component" value="Unassembled WGS sequence"/>
</dbReference>
<comment type="caution">
    <text evidence="3">The sequence shown here is derived from an EMBL/GenBank/DDBJ whole genome shotgun (WGS) entry which is preliminary data.</text>
</comment>
<evidence type="ECO:0000313" key="3">
    <source>
        <dbReference type="EMBL" id="NYD57054.1"/>
    </source>
</evidence>
<evidence type="ECO:0000256" key="2">
    <source>
        <dbReference type="ARBA" id="ARBA00023125"/>
    </source>
</evidence>
<reference evidence="3 4" key="1">
    <citation type="submission" date="2020-07" db="EMBL/GenBank/DDBJ databases">
        <title>Sequencing the genomes of 1000 actinobacteria strains.</title>
        <authorList>
            <person name="Klenk H.-P."/>
        </authorList>
    </citation>
    <scope>NUCLEOTIDE SEQUENCE [LARGE SCALE GENOMIC DNA]</scope>
    <source>
        <strain evidence="3 4">DSM 18965</strain>
    </source>
</reference>
<dbReference type="GO" id="GO:0003677">
    <property type="term" value="F:DNA binding"/>
    <property type="evidence" value="ECO:0007669"/>
    <property type="project" value="UniProtKB-KW"/>
</dbReference>
<dbReference type="GO" id="GO:0009307">
    <property type="term" value="P:DNA restriction-modification system"/>
    <property type="evidence" value="ECO:0007669"/>
    <property type="project" value="UniProtKB-KW"/>
</dbReference>
<evidence type="ECO:0008006" key="5">
    <source>
        <dbReference type="Google" id="ProtNLM"/>
    </source>
</evidence>
<gene>
    <name evidence="3" type="ORF">BKA08_001292</name>
</gene>
<dbReference type="EMBL" id="JACCBE010000001">
    <property type="protein sequence ID" value="NYD57054.1"/>
    <property type="molecule type" value="Genomic_DNA"/>
</dbReference>
<organism evidence="3 4">
    <name type="scientific">Nocardioides marinisabuli</name>
    <dbReference type="NCBI Taxonomy" id="419476"/>
    <lineage>
        <taxon>Bacteria</taxon>
        <taxon>Bacillati</taxon>
        <taxon>Actinomycetota</taxon>
        <taxon>Actinomycetes</taxon>
        <taxon>Propionibacteriales</taxon>
        <taxon>Nocardioidaceae</taxon>
        <taxon>Nocardioides</taxon>
    </lineage>
</organism>
<dbReference type="RefSeq" id="WP_179614869.1">
    <property type="nucleotide sequence ID" value="NZ_CP059163.1"/>
</dbReference>
<evidence type="ECO:0000256" key="1">
    <source>
        <dbReference type="ARBA" id="ARBA00022747"/>
    </source>
</evidence>
<dbReference type="InterPro" id="IPR044946">
    <property type="entry name" value="Restrct_endonuc_typeI_TRD_sf"/>
</dbReference>
<sequence>MLTSTVVDLRRMPSWDPRQLTAEAFSWPTSEPLVPVRGLATRVAAQSFADAGAPVVLPQGIDQSRGGIRKRANTYQGPVFQVGRELREGDVLIPRAEAGPALYISRKRQGSLFAGKFLALRPLNERTALWLWAVLSSQTGQRWRGSLSRGSISPILDALTLLDSALPLPSEADLRGLADRLQAEERTTHIDEEEPAQTWWRAVDLRDHGWHLSLATPEPEILHAGTPLSAWSADIRPGRNMNAVAVEGEVPGYLPVADISTLSGRPPRRWAPADGDNSVIAEPGDLLVAALGNAAHASIAETPAAIDAKVFRVRLATPEVGPWIARYLNSQAGYHARQVLLTGSALPHLRLDDLARLPIPEGELRAQSPEPLQPLATRLEDLLWSR</sequence>
<dbReference type="Gene3D" id="3.90.220.20">
    <property type="entry name" value="DNA methylase specificity domains"/>
    <property type="match status" value="2"/>
</dbReference>
<dbReference type="AlphaFoldDB" id="A0A7Y9JRT0"/>
<evidence type="ECO:0000313" key="4">
    <source>
        <dbReference type="Proteomes" id="UP000516957"/>
    </source>
</evidence>
<keyword evidence="1" id="KW-0680">Restriction system</keyword>
<accession>A0A7Y9JRT0</accession>